<feature type="domain" description="Transglycosylase SLT" evidence="4">
    <location>
        <begin position="390"/>
        <end position="495"/>
    </location>
</feature>
<keyword evidence="3" id="KW-0732">Signal</keyword>
<organism evidence="5 6">
    <name type="scientific">Thermohalobaculum xanthum</name>
    <dbReference type="NCBI Taxonomy" id="2753746"/>
    <lineage>
        <taxon>Bacteria</taxon>
        <taxon>Pseudomonadati</taxon>
        <taxon>Pseudomonadota</taxon>
        <taxon>Alphaproteobacteria</taxon>
        <taxon>Rhodobacterales</taxon>
        <taxon>Paracoccaceae</taxon>
        <taxon>Thermohalobaculum</taxon>
    </lineage>
</organism>
<protein>
    <submittedName>
        <fullName evidence="5">Lytic transglycosylase domain-containing protein</fullName>
    </submittedName>
</protein>
<proteinExistence type="inferred from homology"/>
<evidence type="ECO:0000256" key="3">
    <source>
        <dbReference type="ARBA" id="ARBA00022729"/>
    </source>
</evidence>
<evidence type="ECO:0000313" key="5">
    <source>
        <dbReference type="EMBL" id="MBK0401041.1"/>
    </source>
</evidence>
<reference evidence="5" key="1">
    <citation type="submission" date="2020-12" db="EMBL/GenBank/DDBJ databases">
        <title>Bacterial taxonomy.</title>
        <authorList>
            <person name="Pan X."/>
        </authorList>
    </citation>
    <scope>NUCLEOTIDE SEQUENCE</scope>
    <source>
        <strain evidence="5">M0105</strain>
    </source>
</reference>
<comment type="similarity">
    <text evidence="2">Belongs to the virb1 family.</text>
</comment>
<accession>A0A8J7SGM9</accession>
<dbReference type="GO" id="GO:0004553">
    <property type="term" value="F:hydrolase activity, hydrolyzing O-glycosyl compounds"/>
    <property type="evidence" value="ECO:0007669"/>
    <property type="project" value="InterPro"/>
</dbReference>
<dbReference type="RefSeq" id="WP_200613063.1">
    <property type="nucleotide sequence ID" value="NZ_JAEHHL010000013.1"/>
</dbReference>
<dbReference type="Proteomes" id="UP000655420">
    <property type="component" value="Unassembled WGS sequence"/>
</dbReference>
<dbReference type="AlphaFoldDB" id="A0A8J7SGM9"/>
<dbReference type="Gene3D" id="1.25.20.10">
    <property type="entry name" value="Bacterial muramidases"/>
    <property type="match status" value="1"/>
</dbReference>
<sequence>MVRETPVRSSRTSILARFLIVPVALAALIGPVTAQALDLQETRVQGEVVRRALALGERGDWGGAEALAHGTRDVVVQDIVLWRKLRAGAGSVPEYQSFVARRGTWPGLDHLAEAVLGSRPGVTDDGGSRLTPAANARWSEFSSLWKKRDYDAAEVYLAGVGPAEMGNPKLWAERRAILARRAAREGRGRLAYGLASAHGLTPADGYDYSDHEWLAGWIALRQLNDPALAAGHFQRFEVSVETPISLGRGGYWLGRALEAAGDTAGARAAYERAARHQTSFYGQLAAAAIGVPGDPAITATDLPDWQRSPVTRSDDVRMAAIVHFAGEDGLAFQTFTHLAEHLDGGAALGALADLALELDRPHYAVRIAKKATRKGEVLMPAYYPVTELAAYVSAVEPALAMSIARQETELNPRAISHAGARGLMQVMPATAKKVAGWIGEDYSPERLTEDWRYNARLGQTYLSRRIEEFGGSYVLAAAAYNAGKGRVDEWIGKYGDPRLPGTDMIDWIENIPFSETRNYVQRVIEGVYVYRARLSGQAGEMTIIADLARGVRCGAQTVTC</sequence>
<dbReference type="CDD" id="cd13401">
    <property type="entry name" value="Slt70-like"/>
    <property type="match status" value="1"/>
</dbReference>
<dbReference type="InterPro" id="IPR008258">
    <property type="entry name" value="Transglycosylase_SLT_dom_1"/>
</dbReference>
<dbReference type="PANTHER" id="PTHR37423:SF2">
    <property type="entry name" value="MEMBRANE-BOUND LYTIC MUREIN TRANSGLYCOSYLASE C"/>
    <property type="match status" value="1"/>
</dbReference>
<dbReference type="InterPro" id="IPR023346">
    <property type="entry name" value="Lysozyme-like_dom_sf"/>
</dbReference>
<dbReference type="SUPFAM" id="SSF53955">
    <property type="entry name" value="Lysozyme-like"/>
    <property type="match status" value="1"/>
</dbReference>
<evidence type="ECO:0000259" key="4">
    <source>
        <dbReference type="Pfam" id="PF01464"/>
    </source>
</evidence>
<dbReference type="SUPFAM" id="SSF48435">
    <property type="entry name" value="Bacterial muramidases"/>
    <property type="match status" value="1"/>
</dbReference>
<name>A0A8J7SGM9_9RHOB</name>
<evidence type="ECO:0000313" key="6">
    <source>
        <dbReference type="Proteomes" id="UP000655420"/>
    </source>
</evidence>
<gene>
    <name evidence="5" type="ORF">H0I76_17730</name>
</gene>
<dbReference type="Pfam" id="PF01464">
    <property type="entry name" value="SLT"/>
    <property type="match status" value="1"/>
</dbReference>
<comment type="caution">
    <text evidence="5">The sequence shown here is derived from an EMBL/GenBank/DDBJ whole genome shotgun (WGS) entry which is preliminary data.</text>
</comment>
<dbReference type="GO" id="GO:0042597">
    <property type="term" value="C:periplasmic space"/>
    <property type="evidence" value="ECO:0007669"/>
    <property type="project" value="InterPro"/>
</dbReference>
<keyword evidence="6" id="KW-1185">Reference proteome</keyword>
<dbReference type="EMBL" id="JAEHHL010000013">
    <property type="protein sequence ID" value="MBK0401041.1"/>
    <property type="molecule type" value="Genomic_DNA"/>
</dbReference>
<dbReference type="PANTHER" id="PTHR37423">
    <property type="entry name" value="SOLUBLE LYTIC MUREIN TRANSGLYCOSYLASE-RELATED"/>
    <property type="match status" value="1"/>
</dbReference>
<comment type="similarity">
    <text evidence="1">Belongs to the transglycosylase Slt family.</text>
</comment>
<evidence type="ECO:0000256" key="2">
    <source>
        <dbReference type="ARBA" id="ARBA00009387"/>
    </source>
</evidence>
<dbReference type="InterPro" id="IPR008939">
    <property type="entry name" value="Lytic_TGlycosylase_superhlx_U"/>
</dbReference>
<evidence type="ECO:0000256" key="1">
    <source>
        <dbReference type="ARBA" id="ARBA00007734"/>
    </source>
</evidence>
<dbReference type="Gene3D" id="1.10.530.10">
    <property type="match status" value="1"/>
</dbReference>